<evidence type="ECO:0000313" key="2">
    <source>
        <dbReference type="EMBL" id="SDW17270.1"/>
    </source>
</evidence>
<comment type="caution">
    <text evidence="2">The sequence shown here is derived from an EMBL/GenBank/DDBJ whole genome shotgun (WGS) entry which is preliminary data.</text>
</comment>
<dbReference type="EMBL" id="FNND01000001">
    <property type="protein sequence ID" value="SDW17270.1"/>
    <property type="molecule type" value="Genomic_DNA"/>
</dbReference>
<evidence type="ECO:0000259" key="1">
    <source>
        <dbReference type="Pfam" id="PF01814"/>
    </source>
</evidence>
<gene>
    <name evidence="2" type="ORF">SAMN05444420_101424</name>
</gene>
<proteinExistence type="predicted"/>
<feature type="domain" description="Hemerythrin-like" evidence="1">
    <location>
        <begin position="34"/>
        <end position="116"/>
    </location>
</feature>
<keyword evidence="3" id="KW-1185">Reference proteome</keyword>
<dbReference type="InterPro" id="IPR012312">
    <property type="entry name" value="Hemerythrin-like"/>
</dbReference>
<dbReference type="Proteomes" id="UP000182771">
    <property type="component" value="Unassembled WGS sequence"/>
</dbReference>
<dbReference type="OrthoDB" id="9793254at2"/>
<dbReference type="GeneID" id="85017712"/>
<reference evidence="2 3" key="1">
    <citation type="submission" date="2016-10" db="EMBL/GenBank/DDBJ databases">
        <authorList>
            <person name="Varghese N."/>
            <person name="Submissions S."/>
        </authorList>
    </citation>
    <scope>NUCLEOTIDE SEQUENCE [LARGE SCALE GENOMIC DNA]</scope>
    <source>
        <strain evidence="2 3">DSM 11449</strain>
    </source>
</reference>
<dbReference type="RefSeq" id="WP_016419701.1">
    <property type="nucleotide sequence ID" value="NZ_CALGWW010000030.1"/>
</dbReference>
<dbReference type="Gene3D" id="1.20.120.520">
    <property type="entry name" value="nmb1532 protein domain like"/>
    <property type="match status" value="1"/>
</dbReference>
<dbReference type="AlphaFoldDB" id="A0A1H2RDP6"/>
<sequence length="150" mass="17894">MKRNENIVLLSRDHHFGLLHVWKIKQGLSRGIAPERIAAYIAFHWQHNQQAHFLEEEQYLFPYIKNELIDQALREHEQIRQLIAQCSIAPTEALLTQYMELLTAHIRYEERVLFPYMEQNLSDETLAEIGRNLSAEHHTEVEEYPDAFWQ</sequence>
<protein>
    <submittedName>
        <fullName evidence="2">Hemerythrin-like domain-containing protein</fullName>
    </submittedName>
</protein>
<name>A0A1H2RDP6_9FLAO</name>
<dbReference type="Pfam" id="PF01814">
    <property type="entry name" value="Hemerythrin"/>
    <property type="match status" value="1"/>
</dbReference>
<evidence type="ECO:0000313" key="3">
    <source>
        <dbReference type="Proteomes" id="UP000182771"/>
    </source>
</evidence>
<accession>A0A1H2RDP6</accession>
<organism evidence="2 3">
    <name type="scientific">Capnocytophaga granulosa</name>
    <dbReference type="NCBI Taxonomy" id="45242"/>
    <lineage>
        <taxon>Bacteria</taxon>
        <taxon>Pseudomonadati</taxon>
        <taxon>Bacteroidota</taxon>
        <taxon>Flavobacteriia</taxon>
        <taxon>Flavobacteriales</taxon>
        <taxon>Flavobacteriaceae</taxon>
        <taxon>Capnocytophaga</taxon>
    </lineage>
</organism>